<dbReference type="Gene3D" id="1.10.260.40">
    <property type="entry name" value="lambda repressor-like DNA-binding domains"/>
    <property type="match status" value="1"/>
</dbReference>
<dbReference type="InterPro" id="IPR001387">
    <property type="entry name" value="Cro/C1-type_HTH"/>
</dbReference>
<dbReference type="PROSITE" id="PS50943">
    <property type="entry name" value="HTH_CROC1"/>
    <property type="match status" value="1"/>
</dbReference>
<dbReference type="SUPFAM" id="SSF47413">
    <property type="entry name" value="lambda repressor-like DNA-binding domains"/>
    <property type="match status" value="1"/>
</dbReference>
<dbReference type="Pfam" id="PF01381">
    <property type="entry name" value="HTH_3"/>
    <property type="match status" value="1"/>
</dbReference>
<protein>
    <submittedName>
        <fullName evidence="3">Transcriptional regulator with XRE-family HTH domain</fullName>
    </submittedName>
</protein>
<evidence type="ECO:0000313" key="4">
    <source>
        <dbReference type="Proteomes" id="UP000823485"/>
    </source>
</evidence>
<evidence type="ECO:0000256" key="1">
    <source>
        <dbReference type="ARBA" id="ARBA00023125"/>
    </source>
</evidence>
<dbReference type="SMART" id="SM00530">
    <property type="entry name" value="HTH_XRE"/>
    <property type="match status" value="1"/>
</dbReference>
<gene>
    <name evidence="3" type="ORF">JOC94_004204</name>
</gene>
<evidence type="ECO:0000259" key="2">
    <source>
        <dbReference type="PROSITE" id="PS50943"/>
    </source>
</evidence>
<keyword evidence="1" id="KW-0238">DNA-binding</keyword>
<proteinExistence type="predicted"/>
<feature type="domain" description="HTH cro/C1-type" evidence="2">
    <location>
        <begin position="1"/>
        <end position="52"/>
    </location>
</feature>
<accession>A0ABS2RC69</accession>
<sequence>MRKKRGYTLQDMADHLGIARSTYAGYESNYRQPPLEMLHDAAEKLKTSADYLIGLTDNPYPKEPTKNARELLADKELHWDGVPLSDEELKPIRDLLELVVKERLPQKIKEKKEKGESEKA</sequence>
<organism evidence="3 4">
    <name type="scientific">Siminovitchia thermophila</name>
    <dbReference type="NCBI Taxonomy" id="1245522"/>
    <lineage>
        <taxon>Bacteria</taxon>
        <taxon>Bacillati</taxon>
        <taxon>Bacillota</taxon>
        <taxon>Bacilli</taxon>
        <taxon>Bacillales</taxon>
        <taxon>Bacillaceae</taxon>
        <taxon>Siminovitchia</taxon>
    </lineage>
</organism>
<dbReference type="Proteomes" id="UP000823485">
    <property type="component" value="Unassembled WGS sequence"/>
</dbReference>
<reference evidence="3 4" key="1">
    <citation type="submission" date="2021-01" db="EMBL/GenBank/DDBJ databases">
        <title>Genomic Encyclopedia of Type Strains, Phase IV (KMG-IV): sequencing the most valuable type-strain genomes for metagenomic binning, comparative biology and taxonomic classification.</title>
        <authorList>
            <person name="Goeker M."/>
        </authorList>
    </citation>
    <scope>NUCLEOTIDE SEQUENCE [LARGE SCALE GENOMIC DNA]</scope>
    <source>
        <strain evidence="3 4">DSM 105453</strain>
    </source>
</reference>
<name>A0ABS2RC69_9BACI</name>
<comment type="caution">
    <text evidence="3">The sequence shown here is derived from an EMBL/GenBank/DDBJ whole genome shotgun (WGS) entry which is preliminary data.</text>
</comment>
<evidence type="ECO:0000313" key="3">
    <source>
        <dbReference type="EMBL" id="MBM7717179.1"/>
    </source>
</evidence>
<keyword evidence="4" id="KW-1185">Reference proteome</keyword>
<dbReference type="PANTHER" id="PTHR46558">
    <property type="entry name" value="TRACRIPTIONAL REGULATORY PROTEIN-RELATED-RELATED"/>
    <property type="match status" value="1"/>
</dbReference>
<dbReference type="CDD" id="cd00093">
    <property type="entry name" value="HTH_XRE"/>
    <property type="match status" value="1"/>
</dbReference>
<dbReference type="InterPro" id="IPR010982">
    <property type="entry name" value="Lambda_DNA-bd_dom_sf"/>
</dbReference>
<dbReference type="EMBL" id="JAFBFH010000040">
    <property type="protein sequence ID" value="MBM7717179.1"/>
    <property type="molecule type" value="Genomic_DNA"/>
</dbReference>
<dbReference type="PANTHER" id="PTHR46558:SF14">
    <property type="entry name" value="HTH-TYPE TRANSCRIPTIONAL REGULATOR ANSR"/>
    <property type="match status" value="1"/>
</dbReference>